<feature type="domain" description="Svf1-like C-terminal" evidence="5">
    <location>
        <begin position="84"/>
        <end position="242"/>
    </location>
</feature>
<feature type="domain" description="Svf1-like N-terminal" evidence="4">
    <location>
        <begin position="7"/>
        <end position="80"/>
    </location>
</feature>
<comment type="similarity">
    <text evidence="2">Belongs to the SVF1 family.</text>
</comment>
<accession>A0A9W8AMB0</accession>
<evidence type="ECO:0000313" key="7">
    <source>
        <dbReference type="Proteomes" id="UP001150925"/>
    </source>
</evidence>
<evidence type="ECO:0000256" key="1">
    <source>
        <dbReference type="ARBA" id="ARBA00004496"/>
    </source>
</evidence>
<evidence type="ECO:0000259" key="4">
    <source>
        <dbReference type="Pfam" id="PF08622"/>
    </source>
</evidence>
<dbReference type="Proteomes" id="UP001150925">
    <property type="component" value="Unassembled WGS sequence"/>
</dbReference>
<dbReference type="EMBL" id="JANBPY010001253">
    <property type="protein sequence ID" value="KAJ1960854.1"/>
    <property type="molecule type" value="Genomic_DNA"/>
</dbReference>
<dbReference type="Pfam" id="PF17187">
    <property type="entry name" value="Svf1_C"/>
    <property type="match status" value="1"/>
</dbReference>
<protein>
    <submittedName>
        <fullName evidence="6">Cell survival pathways protein</fullName>
    </submittedName>
</protein>
<evidence type="ECO:0000259" key="5">
    <source>
        <dbReference type="Pfam" id="PF17187"/>
    </source>
</evidence>
<organism evidence="6 7">
    <name type="scientific">Dispira parvispora</name>
    <dbReference type="NCBI Taxonomy" id="1520584"/>
    <lineage>
        <taxon>Eukaryota</taxon>
        <taxon>Fungi</taxon>
        <taxon>Fungi incertae sedis</taxon>
        <taxon>Zoopagomycota</taxon>
        <taxon>Kickxellomycotina</taxon>
        <taxon>Dimargaritomycetes</taxon>
        <taxon>Dimargaritales</taxon>
        <taxon>Dimargaritaceae</taxon>
        <taxon>Dispira</taxon>
    </lineage>
</organism>
<dbReference type="GO" id="GO:0006979">
    <property type="term" value="P:response to oxidative stress"/>
    <property type="evidence" value="ECO:0007669"/>
    <property type="project" value="InterPro"/>
</dbReference>
<dbReference type="GO" id="GO:0005737">
    <property type="term" value="C:cytoplasm"/>
    <property type="evidence" value="ECO:0007669"/>
    <property type="project" value="UniProtKB-SubCell"/>
</dbReference>
<evidence type="ECO:0000256" key="3">
    <source>
        <dbReference type="ARBA" id="ARBA00022490"/>
    </source>
</evidence>
<comment type="caution">
    <text evidence="6">The sequence shown here is derived from an EMBL/GenBank/DDBJ whole genome shotgun (WGS) entry which is preliminary data.</text>
</comment>
<evidence type="ECO:0000313" key="6">
    <source>
        <dbReference type="EMBL" id="KAJ1960854.1"/>
    </source>
</evidence>
<keyword evidence="3" id="KW-0963">Cytoplasm</keyword>
<dbReference type="InterPro" id="IPR013931">
    <property type="entry name" value="Svf1-like_N"/>
</dbReference>
<dbReference type="PANTHER" id="PTHR47107:SF1">
    <property type="entry name" value="CERAMIDE-BINDING PROTEIN SVF1-RELATED"/>
    <property type="match status" value="1"/>
</dbReference>
<reference evidence="6" key="1">
    <citation type="submission" date="2022-07" db="EMBL/GenBank/DDBJ databases">
        <title>Phylogenomic reconstructions and comparative analyses of Kickxellomycotina fungi.</title>
        <authorList>
            <person name="Reynolds N.K."/>
            <person name="Stajich J.E."/>
            <person name="Barry K."/>
            <person name="Grigoriev I.V."/>
            <person name="Crous P."/>
            <person name="Smith M.E."/>
        </authorList>
    </citation>
    <scope>NUCLEOTIDE SEQUENCE</scope>
    <source>
        <strain evidence="6">RSA 1196</strain>
    </source>
</reference>
<proteinExistence type="inferred from homology"/>
<dbReference type="OrthoDB" id="2590239at2759"/>
<dbReference type="PANTHER" id="PTHR47107">
    <property type="entry name" value="SVF1-LIKE PROTEIN YDR222W-RELATED"/>
    <property type="match status" value="1"/>
</dbReference>
<sequence length="244" mass="26976">MTGGKDLNGELAFRFRNQGFKVGPEGRYYMGNTSVTGGPPDGQEASYIKHIYGPGASVSGWIKAKGVTYNMDGTGLFIHAQSDMKPYTVADKWHFAFFAGEDVILNMLQFKTLAKAGSVRVNKGSFTEGGQVRAVTIGNQIETSDFQHDNVSGYDVAGHVVYAWEGQTVDGKPFQAKIEVDSTNLISRIDILHQLPYFVRKIIQALITKPFIYEWYDTAMATITVDGEVRKISGKIFHEATMLQ</sequence>
<dbReference type="AlphaFoldDB" id="A0A9W8AMB0"/>
<dbReference type="InterPro" id="IPR051385">
    <property type="entry name" value="Ceramide-binding_SVF1"/>
</dbReference>
<keyword evidence="7" id="KW-1185">Reference proteome</keyword>
<evidence type="ECO:0000256" key="2">
    <source>
        <dbReference type="ARBA" id="ARBA00009069"/>
    </source>
</evidence>
<dbReference type="Pfam" id="PF08622">
    <property type="entry name" value="Svf1"/>
    <property type="match status" value="1"/>
</dbReference>
<comment type="subcellular location">
    <subcellularLocation>
        <location evidence="1">Cytoplasm</location>
    </subcellularLocation>
</comment>
<gene>
    <name evidence="6" type="primary">SVF1</name>
    <name evidence="6" type="ORF">IWQ62_004076</name>
</gene>
<name>A0A9W8AMB0_9FUNG</name>
<dbReference type="InterPro" id="IPR033394">
    <property type="entry name" value="Svf1-like_C"/>
</dbReference>